<dbReference type="OrthoDB" id="1928775at2"/>
<gene>
    <name evidence="2" type="ORF">EDD71_1299</name>
</gene>
<keyword evidence="3" id="KW-1185">Reference proteome</keyword>
<name>A0A4R7KAH0_9CLOT</name>
<reference evidence="2 3" key="1">
    <citation type="submission" date="2019-03" db="EMBL/GenBank/DDBJ databases">
        <title>Genomic Encyclopedia of Type Strains, Phase IV (KMG-IV): sequencing the most valuable type-strain genomes for metagenomic binning, comparative biology and taxonomic classification.</title>
        <authorList>
            <person name="Goeker M."/>
        </authorList>
    </citation>
    <scope>NUCLEOTIDE SEQUENCE [LARGE SCALE GENOMIC DNA]</scope>
    <source>
        <strain evidence="2 3">DSM 24455</strain>
    </source>
</reference>
<feature type="domain" description="DUF6385" evidence="1">
    <location>
        <begin position="201"/>
        <end position="262"/>
    </location>
</feature>
<sequence>MPEIVLTAERSLTTTTADLNGNINTDTLYIGRDENNAYRSYLYFDTSSLSDTLNIVSVSLILPIIKDFYPCCKKCFFVYPLTSDFGDYTTFLNFPTFGSPYTKMRYHSGPVEIDITNIVSNWINNNLVNYGLMIKGTESSCSLMTFGSAINPDPNLVPKLRIIYSLGPKPVPSLVNFKEKNFTLSNTSPTSTSTCVGTFKDGTFFITRTDAGTDPLTFTIQVSADGTTWVTDSSDTLTNGSIALVPLYFGKCYRLIGSGAGTWNVNVKFVYQYY</sequence>
<dbReference type="InterPro" id="IPR045965">
    <property type="entry name" value="DUF6385"/>
</dbReference>
<dbReference type="EMBL" id="SOAZ01000029">
    <property type="protein sequence ID" value="TDT50394.1"/>
    <property type="molecule type" value="Genomic_DNA"/>
</dbReference>
<proteinExistence type="predicted"/>
<dbReference type="Pfam" id="PF19912">
    <property type="entry name" value="DUF6385"/>
    <property type="match status" value="1"/>
</dbReference>
<evidence type="ECO:0000313" key="3">
    <source>
        <dbReference type="Proteomes" id="UP000295325"/>
    </source>
</evidence>
<dbReference type="RefSeq" id="WP_133629169.1">
    <property type="nucleotide sequence ID" value="NZ_SOAZ01000029.1"/>
</dbReference>
<dbReference type="Proteomes" id="UP000295325">
    <property type="component" value="Unassembled WGS sequence"/>
</dbReference>
<dbReference type="AlphaFoldDB" id="A0A4R7KAH0"/>
<comment type="caution">
    <text evidence="2">The sequence shown here is derived from an EMBL/GenBank/DDBJ whole genome shotgun (WGS) entry which is preliminary data.</text>
</comment>
<dbReference type="NCBIfam" id="NF033679">
    <property type="entry name" value="DNRLRE_dom"/>
    <property type="match status" value="1"/>
</dbReference>
<evidence type="ECO:0000259" key="1">
    <source>
        <dbReference type="Pfam" id="PF19912"/>
    </source>
</evidence>
<accession>A0A4R7KAH0</accession>
<organism evidence="2 3">
    <name type="scientific">Fonticella tunisiensis</name>
    <dbReference type="NCBI Taxonomy" id="1096341"/>
    <lineage>
        <taxon>Bacteria</taxon>
        <taxon>Bacillati</taxon>
        <taxon>Bacillota</taxon>
        <taxon>Clostridia</taxon>
        <taxon>Eubacteriales</taxon>
        <taxon>Clostridiaceae</taxon>
        <taxon>Fonticella</taxon>
    </lineage>
</organism>
<evidence type="ECO:0000313" key="2">
    <source>
        <dbReference type="EMBL" id="TDT50394.1"/>
    </source>
</evidence>
<protein>
    <recommendedName>
        <fullName evidence="1">DUF6385 domain-containing protein</fullName>
    </recommendedName>
</protein>